<proteinExistence type="predicted"/>
<reference evidence="1 2" key="1">
    <citation type="submission" date="2018-06" db="EMBL/GenBank/DDBJ databases">
        <title>Comparative genomics reveals the genomic features of Rhizophagus irregularis, R. cerebriforme, R. diaphanum and Gigaspora rosea, and their symbiotic lifestyle signature.</title>
        <authorList>
            <person name="Morin E."/>
            <person name="San Clemente H."/>
            <person name="Chen E.C.H."/>
            <person name="De La Providencia I."/>
            <person name="Hainaut M."/>
            <person name="Kuo A."/>
            <person name="Kohler A."/>
            <person name="Murat C."/>
            <person name="Tang N."/>
            <person name="Roy S."/>
            <person name="Loubradou J."/>
            <person name="Henrissat B."/>
            <person name="Grigoriev I.V."/>
            <person name="Corradi N."/>
            <person name="Roux C."/>
            <person name="Martin F.M."/>
        </authorList>
    </citation>
    <scope>NUCLEOTIDE SEQUENCE [LARGE SCALE GENOMIC DNA]</scope>
    <source>
        <strain evidence="1 2">DAOM 227022</strain>
    </source>
</reference>
<organism evidence="1 2">
    <name type="scientific">Glomus cerebriforme</name>
    <dbReference type="NCBI Taxonomy" id="658196"/>
    <lineage>
        <taxon>Eukaryota</taxon>
        <taxon>Fungi</taxon>
        <taxon>Fungi incertae sedis</taxon>
        <taxon>Mucoromycota</taxon>
        <taxon>Glomeromycotina</taxon>
        <taxon>Glomeromycetes</taxon>
        <taxon>Glomerales</taxon>
        <taxon>Glomeraceae</taxon>
        <taxon>Glomus</taxon>
    </lineage>
</organism>
<evidence type="ECO:0000313" key="1">
    <source>
        <dbReference type="EMBL" id="RIA81307.1"/>
    </source>
</evidence>
<dbReference type="AlphaFoldDB" id="A0A397SBB8"/>
<dbReference type="EMBL" id="QKYT01000816">
    <property type="protein sequence ID" value="RIA81307.1"/>
    <property type="molecule type" value="Genomic_DNA"/>
</dbReference>
<sequence length="293" mass="34702">MQAESFKNNFNFPDLEFFLPDDEYDSDESFNFLEYDFVEKLNEIDMEQYDEITDNEEMEKIDDCIVEDSDVVFKDKEDDFIVKNKEDDVMVENEEKNNNLQKRKRKRSKKILLQTDIDKLQNKLHANKYFMKEITPELVHCKCGKEIHLDQKFRNKNLTMHGELNNYNYSREGQQTEFGGSIRPNIAARELFSEIVKTKLKLKNLGESGICDECDKLKKNNRLNQATKKQQASGKNIHFIPKYYLKHPLNKLLMNTNLKSLWVSADDNNHDAEIWIKLVQFEKDGIFKEEKTS</sequence>
<name>A0A397SBB8_9GLOM</name>
<dbReference type="OrthoDB" id="2350782at2759"/>
<dbReference type="STRING" id="658196.A0A397SBB8"/>
<evidence type="ECO:0000313" key="2">
    <source>
        <dbReference type="Proteomes" id="UP000265703"/>
    </source>
</evidence>
<dbReference type="Proteomes" id="UP000265703">
    <property type="component" value="Unassembled WGS sequence"/>
</dbReference>
<gene>
    <name evidence="1" type="ORF">C1645_837226</name>
</gene>
<accession>A0A397SBB8</accession>
<keyword evidence="2" id="KW-1185">Reference proteome</keyword>
<comment type="caution">
    <text evidence="1">The sequence shown here is derived from an EMBL/GenBank/DDBJ whole genome shotgun (WGS) entry which is preliminary data.</text>
</comment>
<protein>
    <submittedName>
        <fullName evidence="1">Uncharacterized protein</fullName>
    </submittedName>
</protein>